<keyword evidence="2" id="KW-0639">Primosome</keyword>
<evidence type="ECO:0000256" key="2">
    <source>
        <dbReference type="ARBA" id="ARBA00022515"/>
    </source>
</evidence>
<evidence type="ECO:0000259" key="8">
    <source>
        <dbReference type="Pfam" id="PF23639"/>
    </source>
</evidence>
<evidence type="ECO:0000256" key="1">
    <source>
        <dbReference type="ARBA" id="ARBA00022478"/>
    </source>
</evidence>
<dbReference type="GO" id="GO:0016779">
    <property type="term" value="F:nucleotidyltransferase activity"/>
    <property type="evidence" value="ECO:0007669"/>
    <property type="project" value="UniProtKB-KW"/>
</dbReference>
<name>A0A1I5JX69_9HYPH</name>
<keyword evidence="10" id="KW-1185">Reference proteome</keyword>
<dbReference type="Pfam" id="PF23639">
    <property type="entry name" value="DUF7146"/>
    <property type="match status" value="1"/>
</dbReference>
<evidence type="ECO:0000256" key="5">
    <source>
        <dbReference type="ARBA" id="ARBA00022705"/>
    </source>
</evidence>
<dbReference type="Proteomes" id="UP000199236">
    <property type="component" value="Unassembled WGS sequence"/>
</dbReference>
<dbReference type="GO" id="GO:0008270">
    <property type="term" value="F:zinc ion binding"/>
    <property type="evidence" value="ECO:0007669"/>
    <property type="project" value="InterPro"/>
</dbReference>
<evidence type="ECO:0000313" key="9">
    <source>
        <dbReference type="EMBL" id="SFO77402.1"/>
    </source>
</evidence>
<dbReference type="Pfam" id="PF13362">
    <property type="entry name" value="Toprim_3"/>
    <property type="match status" value="1"/>
</dbReference>
<keyword evidence="5" id="KW-0235">DNA replication</keyword>
<dbReference type="GO" id="GO:1990077">
    <property type="term" value="C:primosome complex"/>
    <property type="evidence" value="ECO:0007669"/>
    <property type="project" value="UniProtKB-KW"/>
</dbReference>
<dbReference type="STRING" id="655353.SAMN04488056_112147"/>
<dbReference type="Gene3D" id="3.90.580.10">
    <property type="entry name" value="Zinc finger, CHC2-type domain"/>
    <property type="match status" value="1"/>
</dbReference>
<dbReference type="EMBL" id="FOVR01000012">
    <property type="protein sequence ID" value="SFO77402.1"/>
    <property type="molecule type" value="Genomic_DNA"/>
</dbReference>
<evidence type="ECO:0000259" key="7">
    <source>
        <dbReference type="Pfam" id="PF13362"/>
    </source>
</evidence>
<sequence length="365" mass="40901">MASRLQEVKAALQDDVLRLVKELVPDGKATGNNYTAKSPVRHDRRAGSFVVWIGGNAKGAFKDYADDDVKGDIFGLICLCKGLDKKEALAWAEDWLGWKTMSKAEKAKFMREVKKREARQKEEDLAFQRRMVDRARRTWSTTVPITGTVGEEYFRYRGVPLDQIRNRVGFCRFLPECEYWYEAEYRYEGKKKIKVKWGRKFPAIVSAMRSIDGQLQALHYTFLAPDGRGKAPVADQSKAKLMYPRTTGAAIWLTRGKGNMDAKTMADKGMVCPVIVGEGIEDGLSAALAVPEARVLAAGSLPNLLHLPLHNCFGSVLLLKDNDWNKPLAQELFNKAMDRIKRHGLPVASVSSSSGKDFNDLLRGE</sequence>
<protein>
    <submittedName>
        <fullName evidence="9">Toprim domain-containing protein</fullName>
    </submittedName>
</protein>
<evidence type="ECO:0000313" key="10">
    <source>
        <dbReference type="Proteomes" id="UP000199236"/>
    </source>
</evidence>
<proteinExistence type="predicted"/>
<evidence type="ECO:0000256" key="4">
    <source>
        <dbReference type="ARBA" id="ARBA00022695"/>
    </source>
</evidence>
<keyword evidence="4" id="KW-0548">Nucleotidyltransferase</keyword>
<feature type="domain" description="Toprim" evidence="7">
    <location>
        <begin position="274"/>
        <end position="363"/>
    </location>
</feature>
<accession>A0A1I5JX69</accession>
<organism evidence="9 10">
    <name type="scientific">Cohaesibacter marisflavi</name>
    <dbReference type="NCBI Taxonomy" id="655353"/>
    <lineage>
        <taxon>Bacteria</taxon>
        <taxon>Pseudomonadati</taxon>
        <taxon>Pseudomonadota</taxon>
        <taxon>Alphaproteobacteria</taxon>
        <taxon>Hyphomicrobiales</taxon>
        <taxon>Cohaesibacteraceae</taxon>
    </lineage>
</organism>
<evidence type="ECO:0000256" key="6">
    <source>
        <dbReference type="ARBA" id="ARBA00023163"/>
    </source>
</evidence>
<reference evidence="9 10" key="1">
    <citation type="submission" date="2016-10" db="EMBL/GenBank/DDBJ databases">
        <authorList>
            <person name="de Groot N.N."/>
        </authorList>
    </citation>
    <scope>NUCLEOTIDE SEQUENCE [LARGE SCALE GENOMIC DNA]</scope>
    <source>
        <strain evidence="9 10">CGMCC 1.9157</strain>
    </source>
</reference>
<feature type="domain" description="DUF7146" evidence="8">
    <location>
        <begin position="131"/>
        <end position="252"/>
    </location>
</feature>
<gene>
    <name evidence="9" type="ORF">SAMN04488056_112147</name>
</gene>
<dbReference type="InterPro" id="IPR036977">
    <property type="entry name" value="DNA_primase_Znf_CHC2"/>
</dbReference>
<keyword evidence="1" id="KW-0240">DNA-directed RNA polymerase</keyword>
<dbReference type="InterPro" id="IPR006171">
    <property type="entry name" value="TOPRIM_dom"/>
</dbReference>
<evidence type="ECO:0000256" key="3">
    <source>
        <dbReference type="ARBA" id="ARBA00022679"/>
    </source>
</evidence>
<dbReference type="GO" id="GO:0006269">
    <property type="term" value="P:DNA replication, synthesis of primer"/>
    <property type="evidence" value="ECO:0007669"/>
    <property type="project" value="UniProtKB-KW"/>
</dbReference>
<dbReference type="GO" id="GO:0003677">
    <property type="term" value="F:DNA binding"/>
    <property type="evidence" value="ECO:0007669"/>
    <property type="project" value="InterPro"/>
</dbReference>
<dbReference type="RefSeq" id="WP_175528165.1">
    <property type="nucleotide sequence ID" value="NZ_FOVR01000012.1"/>
</dbReference>
<dbReference type="GO" id="GO:0000428">
    <property type="term" value="C:DNA-directed RNA polymerase complex"/>
    <property type="evidence" value="ECO:0007669"/>
    <property type="project" value="UniProtKB-KW"/>
</dbReference>
<dbReference type="SUPFAM" id="SSF57783">
    <property type="entry name" value="Zinc beta-ribbon"/>
    <property type="match status" value="1"/>
</dbReference>
<keyword evidence="3" id="KW-0808">Transferase</keyword>
<dbReference type="AlphaFoldDB" id="A0A1I5JX69"/>
<keyword evidence="6" id="KW-0804">Transcription</keyword>
<dbReference type="InterPro" id="IPR055570">
    <property type="entry name" value="DUF7146"/>
</dbReference>